<dbReference type="RefSeq" id="WP_194183005.1">
    <property type="nucleotide sequence ID" value="NZ_JADGIK010000005.1"/>
</dbReference>
<organism evidence="2 3">
    <name type="scientific">Faecalibacter rhinopitheci</name>
    <dbReference type="NCBI Taxonomy" id="2779678"/>
    <lineage>
        <taxon>Bacteria</taxon>
        <taxon>Pseudomonadati</taxon>
        <taxon>Bacteroidota</taxon>
        <taxon>Flavobacteriia</taxon>
        <taxon>Flavobacteriales</taxon>
        <taxon>Weeksellaceae</taxon>
        <taxon>Faecalibacter</taxon>
    </lineage>
</organism>
<dbReference type="Proteomes" id="UP000608754">
    <property type="component" value="Unassembled WGS sequence"/>
</dbReference>
<feature type="transmembrane region" description="Helical" evidence="1">
    <location>
        <begin position="327"/>
        <end position="345"/>
    </location>
</feature>
<keyword evidence="1" id="KW-0472">Membrane</keyword>
<comment type="caution">
    <text evidence="2">The sequence shown here is derived from an EMBL/GenBank/DDBJ whole genome shotgun (WGS) entry which is preliminary data.</text>
</comment>
<keyword evidence="3" id="KW-1185">Reference proteome</keyword>
<feature type="transmembrane region" description="Helical" evidence="1">
    <location>
        <begin position="33"/>
        <end position="55"/>
    </location>
</feature>
<keyword evidence="1" id="KW-1133">Transmembrane helix</keyword>
<evidence type="ECO:0000313" key="3">
    <source>
        <dbReference type="Proteomes" id="UP000608754"/>
    </source>
</evidence>
<dbReference type="Pfam" id="PF14897">
    <property type="entry name" value="EpsG"/>
    <property type="match status" value="1"/>
</dbReference>
<dbReference type="AlphaFoldDB" id="A0A8J7KAG4"/>
<feature type="transmembrane region" description="Helical" evidence="1">
    <location>
        <begin position="302"/>
        <end position="320"/>
    </location>
</feature>
<feature type="transmembrane region" description="Helical" evidence="1">
    <location>
        <begin position="202"/>
        <end position="223"/>
    </location>
</feature>
<gene>
    <name evidence="2" type="ORF">IM532_08360</name>
</gene>
<feature type="transmembrane region" description="Helical" evidence="1">
    <location>
        <begin position="272"/>
        <end position="290"/>
    </location>
</feature>
<evidence type="ECO:0000256" key="1">
    <source>
        <dbReference type="SAM" id="Phobius"/>
    </source>
</evidence>
<evidence type="ECO:0000313" key="2">
    <source>
        <dbReference type="EMBL" id="MBF0597460.1"/>
    </source>
</evidence>
<sequence length="371" mass="43506">MSFIYYLIFTLLVITSFLEFSKGEKTSKQWYKIIVVIMMLTAGLGYGLSPDWIAYFRAFRDIDIIDWNDLKRYSDYQSMEIGYIVFNKIYNDIGFGFGMLSLTLVIISLYLKSLTIYKYTGLPALALFMYAIPTFMFEEHVHIRQGMACAITLYSIKYIIDKKLLKFILCIVIAYQFHESCIVFILAYWIVRVKFNQLLMGWIVTVAILGNYLGLTSIIEVIMEFMPFGQEKFADYQSDLDTESAIAVGDIVKVLTTMSIIIYNKYAEHDKLYCMFRNLLLMGIVLYFFLGKGIFGIRLPGYYLVFLGLTVSRLVYIFSGDQLKRNLLYYSFVFYTIFLIFWFQYKQGHKSNFANYKTFFSNESIYGIWKN</sequence>
<feature type="transmembrane region" description="Helical" evidence="1">
    <location>
        <begin position="89"/>
        <end position="110"/>
    </location>
</feature>
<feature type="transmembrane region" description="Helical" evidence="1">
    <location>
        <begin position="116"/>
        <end position="137"/>
    </location>
</feature>
<proteinExistence type="predicted"/>
<keyword evidence="1" id="KW-0812">Transmembrane</keyword>
<reference evidence="2" key="1">
    <citation type="submission" date="2020-10" db="EMBL/GenBank/DDBJ databases">
        <authorList>
            <person name="Lu T."/>
            <person name="Wang Q."/>
            <person name="Han X."/>
        </authorList>
    </citation>
    <scope>NUCLEOTIDE SEQUENCE</scope>
    <source>
        <strain evidence="2">WQ 117</strain>
    </source>
</reference>
<feature type="transmembrane region" description="Helical" evidence="1">
    <location>
        <begin position="167"/>
        <end position="190"/>
    </location>
</feature>
<name>A0A8J7KAG4_9FLAO</name>
<accession>A0A8J7KAG4</accession>
<dbReference type="InterPro" id="IPR049458">
    <property type="entry name" value="EpsG-like"/>
</dbReference>
<protein>
    <submittedName>
        <fullName evidence="2">EpsG family protein</fullName>
    </submittedName>
</protein>
<dbReference type="EMBL" id="JADGIK010000005">
    <property type="protein sequence ID" value="MBF0597460.1"/>
    <property type="molecule type" value="Genomic_DNA"/>
</dbReference>